<dbReference type="AlphaFoldDB" id="A0A415G2Y6"/>
<evidence type="ECO:0000313" key="4">
    <source>
        <dbReference type="Proteomes" id="UP000283497"/>
    </source>
</evidence>
<dbReference type="Pfam" id="PF13240">
    <property type="entry name" value="Zn_Ribbon_1"/>
    <property type="match status" value="1"/>
</dbReference>
<reference evidence="3 4" key="1">
    <citation type="submission" date="2018-08" db="EMBL/GenBank/DDBJ databases">
        <title>A genome reference for cultivated species of the human gut microbiota.</title>
        <authorList>
            <person name="Zou Y."/>
            <person name="Xue W."/>
            <person name="Luo G."/>
        </authorList>
    </citation>
    <scope>NUCLEOTIDE SEQUENCE [LARGE SCALE GENOMIC DNA]</scope>
    <source>
        <strain evidence="3 4">AF45-14BH</strain>
    </source>
</reference>
<evidence type="ECO:0000256" key="1">
    <source>
        <dbReference type="SAM" id="Phobius"/>
    </source>
</evidence>
<organism evidence="3 4">
    <name type="scientific">Anaerobutyricum hallii</name>
    <dbReference type="NCBI Taxonomy" id="39488"/>
    <lineage>
        <taxon>Bacteria</taxon>
        <taxon>Bacillati</taxon>
        <taxon>Bacillota</taxon>
        <taxon>Clostridia</taxon>
        <taxon>Lachnospirales</taxon>
        <taxon>Lachnospiraceae</taxon>
        <taxon>Anaerobutyricum</taxon>
    </lineage>
</organism>
<dbReference type="RefSeq" id="WP_147363100.1">
    <property type="nucleotide sequence ID" value="NZ_QRNJ01000103.1"/>
</dbReference>
<comment type="caution">
    <text evidence="3">The sequence shown here is derived from an EMBL/GenBank/DDBJ whole genome shotgun (WGS) entry which is preliminary data.</text>
</comment>
<feature type="domain" description="Zinc-ribbon" evidence="2">
    <location>
        <begin position="5"/>
        <end position="26"/>
    </location>
</feature>
<dbReference type="Gene3D" id="4.10.1060.50">
    <property type="match status" value="1"/>
</dbReference>
<keyword evidence="1" id="KW-0812">Transmembrane</keyword>
<accession>A0A415G2Y6</accession>
<evidence type="ECO:0000259" key="2">
    <source>
        <dbReference type="Pfam" id="PF13240"/>
    </source>
</evidence>
<feature type="non-terminal residue" evidence="3">
    <location>
        <position position="83"/>
    </location>
</feature>
<evidence type="ECO:0000313" key="3">
    <source>
        <dbReference type="EMBL" id="RHK32790.1"/>
    </source>
</evidence>
<feature type="transmembrane region" description="Helical" evidence="1">
    <location>
        <begin position="45"/>
        <end position="64"/>
    </location>
</feature>
<keyword evidence="1" id="KW-0472">Membrane</keyword>
<dbReference type="InterPro" id="IPR038587">
    <property type="entry name" value="Ribosomal_eL40_sf"/>
</dbReference>
<dbReference type="Proteomes" id="UP000283497">
    <property type="component" value="Unassembled WGS sequence"/>
</dbReference>
<name>A0A415G2Y6_9FIRM</name>
<dbReference type="InterPro" id="IPR026870">
    <property type="entry name" value="Zinc_ribbon_dom"/>
</dbReference>
<gene>
    <name evidence="3" type="ORF">DW068_16280</name>
</gene>
<proteinExistence type="predicted"/>
<keyword evidence="1" id="KW-1133">Transmembrane helix</keyword>
<sequence>MKKICPNCGVENEENAKFCMNCAAKLSEEITENTTKNENKFYRKLIPIIIIVMVFIAILSIILINKYKEKEKAALIYKEKESA</sequence>
<dbReference type="EMBL" id="QRNJ01000103">
    <property type="protein sequence ID" value="RHK32790.1"/>
    <property type="molecule type" value="Genomic_DNA"/>
</dbReference>
<protein>
    <submittedName>
        <fullName evidence="3">Zinc ribbon domain-containing protein</fullName>
    </submittedName>
</protein>